<comment type="similarity">
    <text evidence="2">Belongs to the OmpP1/FadL family.</text>
</comment>
<keyword evidence="5 8" id="KW-0732">Signal</keyword>
<evidence type="ECO:0000256" key="3">
    <source>
        <dbReference type="ARBA" id="ARBA00022452"/>
    </source>
</evidence>
<dbReference type="SUPFAM" id="SSF56935">
    <property type="entry name" value="Porins"/>
    <property type="match status" value="1"/>
</dbReference>
<dbReference type="InterPro" id="IPR005017">
    <property type="entry name" value="OMPP1/FadL/TodX"/>
</dbReference>
<keyword evidence="7" id="KW-0998">Cell outer membrane</keyword>
<organism evidence="9 10">
    <name type="scientific">Bacterioplanoides pacificum</name>
    <dbReference type="NCBI Taxonomy" id="1171596"/>
    <lineage>
        <taxon>Bacteria</taxon>
        <taxon>Pseudomonadati</taxon>
        <taxon>Pseudomonadota</taxon>
        <taxon>Gammaproteobacteria</taxon>
        <taxon>Oceanospirillales</taxon>
        <taxon>Oceanospirillaceae</taxon>
        <taxon>Bacterioplanoides</taxon>
    </lineage>
</organism>
<keyword evidence="10" id="KW-1185">Reference proteome</keyword>
<evidence type="ECO:0000256" key="2">
    <source>
        <dbReference type="ARBA" id="ARBA00008163"/>
    </source>
</evidence>
<comment type="subcellular location">
    <subcellularLocation>
        <location evidence="1">Cell outer membrane</location>
        <topology evidence="1">Multi-pass membrane protein</topology>
    </subcellularLocation>
</comment>
<reference evidence="10" key="1">
    <citation type="journal article" date="2019" name="Int. J. Syst. Evol. Microbiol.">
        <title>The Global Catalogue of Microorganisms (GCM) 10K type strain sequencing project: providing services to taxonomists for standard genome sequencing and annotation.</title>
        <authorList>
            <consortium name="The Broad Institute Genomics Platform"/>
            <consortium name="The Broad Institute Genome Sequencing Center for Infectious Disease"/>
            <person name="Wu L."/>
            <person name="Ma J."/>
        </authorList>
    </citation>
    <scope>NUCLEOTIDE SEQUENCE [LARGE SCALE GENOMIC DNA]</scope>
    <source>
        <strain evidence="10">KCTC 42424</strain>
    </source>
</reference>
<keyword evidence="4" id="KW-0812">Transmembrane</keyword>
<dbReference type="EMBL" id="JBHRYB010000005">
    <property type="protein sequence ID" value="MFC3679946.1"/>
    <property type="molecule type" value="Genomic_DNA"/>
</dbReference>
<feature type="chain" id="PRO_5045337411" evidence="8">
    <location>
        <begin position="33"/>
        <end position="557"/>
    </location>
</feature>
<evidence type="ECO:0000256" key="5">
    <source>
        <dbReference type="ARBA" id="ARBA00022729"/>
    </source>
</evidence>
<dbReference type="PANTHER" id="PTHR35093">
    <property type="entry name" value="OUTER MEMBRANE PROTEIN NMB0088-RELATED"/>
    <property type="match status" value="1"/>
</dbReference>
<name>A0ABV7VQY2_9GAMM</name>
<protein>
    <submittedName>
        <fullName evidence="9">OmpP1/FadL family transporter</fullName>
    </submittedName>
</protein>
<evidence type="ECO:0000256" key="1">
    <source>
        <dbReference type="ARBA" id="ARBA00004571"/>
    </source>
</evidence>
<evidence type="ECO:0000256" key="8">
    <source>
        <dbReference type="SAM" id="SignalP"/>
    </source>
</evidence>
<sequence>MTITRRRTQRLIKGLSALFFGSLIGTANGQLAQNLFLDTKAMALGNAVTADPVGIMDIHFNPAGLTKLDGRQLQVQFMNIILAGEAEFSLPKDYNSTDAGLLDISEDPVLRQGKSKTTAAAYIPGIGLMPMHLPVLTLPTGGISIKPPGSKFTFANAVYAPMAAGFAKDDDDPGRYQAKQVALQRFTYLSPSFGYQVTDEFSVGASFLFSHQAVAVKQDLRAPSVLIGVINELQGAFGCFEDDGTPTGQDPLAPLITLCGGKVGPYEDVGELSIVSEETLSPSFNLGFLWEPTDWFGMGVGYQSEAVTHLKGTFDLQYDDQFSGFFRKFRASIIGAIGGAIFGLPDGRREETGHVAIELTYPQHLQIGTKFRFLDKFQLNVDAGWTDFEKWDALTIEFDRPVSFLSTAKTLAPELVTNTSLRQPMNFKSVWSWGFGFQYDLNSRVQLRAGYEPRQTSIPDDARSLQAPLGFAELYSVGMGYQWDLDTVIDLSLSFMESKEEILADPQANTDSGEYPNSSDALNRNCLTCTVTNPYPGLDVKTKLTIGAAGLSFRTKF</sequence>
<keyword evidence="6" id="KW-0472">Membrane</keyword>
<keyword evidence="3" id="KW-1134">Transmembrane beta strand</keyword>
<feature type="signal peptide" evidence="8">
    <location>
        <begin position="1"/>
        <end position="32"/>
    </location>
</feature>
<proteinExistence type="inferred from homology"/>
<evidence type="ECO:0000256" key="4">
    <source>
        <dbReference type="ARBA" id="ARBA00022692"/>
    </source>
</evidence>
<evidence type="ECO:0000313" key="10">
    <source>
        <dbReference type="Proteomes" id="UP001595722"/>
    </source>
</evidence>
<gene>
    <name evidence="9" type="ORF">ACFOMG_07450</name>
</gene>
<dbReference type="Gene3D" id="2.40.160.60">
    <property type="entry name" value="Outer membrane protein transport protein (OMPP1/FadL/TodX)"/>
    <property type="match status" value="1"/>
</dbReference>
<comment type="caution">
    <text evidence="9">The sequence shown here is derived from an EMBL/GenBank/DDBJ whole genome shotgun (WGS) entry which is preliminary data.</text>
</comment>
<dbReference type="Proteomes" id="UP001595722">
    <property type="component" value="Unassembled WGS sequence"/>
</dbReference>
<dbReference type="Pfam" id="PF03349">
    <property type="entry name" value="Toluene_X"/>
    <property type="match status" value="1"/>
</dbReference>
<evidence type="ECO:0000256" key="6">
    <source>
        <dbReference type="ARBA" id="ARBA00023136"/>
    </source>
</evidence>
<accession>A0ABV7VQY2</accession>
<evidence type="ECO:0000313" key="9">
    <source>
        <dbReference type="EMBL" id="MFC3679946.1"/>
    </source>
</evidence>
<dbReference type="RefSeq" id="WP_376865761.1">
    <property type="nucleotide sequence ID" value="NZ_JBHRYB010000005.1"/>
</dbReference>
<dbReference type="PANTHER" id="PTHR35093:SF8">
    <property type="entry name" value="OUTER MEMBRANE PROTEIN NMB0088-RELATED"/>
    <property type="match status" value="1"/>
</dbReference>
<evidence type="ECO:0000256" key="7">
    <source>
        <dbReference type="ARBA" id="ARBA00023237"/>
    </source>
</evidence>